<evidence type="ECO:0000256" key="1">
    <source>
        <dbReference type="SAM" id="MobiDB-lite"/>
    </source>
</evidence>
<accession>A0AAW2Z7F2</accession>
<keyword evidence="2" id="KW-0812">Transmembrane</keyword>
<gene>
    <name evidence="3" type="ORF">AKO1_003288</name>
</gene>
<sequence>MEQEQVKYNETPESPSTAYQGGNGSDFFDMDGDRKAIFILNLALFLYTGLFVIIDIITLAFSAQQVDFYVSYYRASPPYNVAGHLALSVLHIIVSVVCIIVTLIGLLSIINATSGSHKVLNILYIVGLLIIAAVTTSLGISDHGTGNSGLGNGYGWSLSVVMCIVLATLAIFRTKSLSPK</sequence>
<reference evidence="3 4" key="1">
    <citation type="submission" date="2024-03" db="EMBL/GenBank/DDBJ databases">
        <title>The Acrasis kona genome and developmental transcriptomes reveal deep origins of eukaryotic multicellular pathways.</title>
        <authorList>
            <person name="Sheikh S."/>
            <person name="Fu C.-J."/>
            <person name="Brown M.W."/>
            <person name="Baldauf S.L."/>
        </authorList>
    </citation>
    <scope>NUCLEOTIDE SEQUENCE [LARGE SCALE GENOMIC DNA]</scope>
    <source>
        <strain evidence="3 4">ATCC MYA-3509</strain>
    </source>
</reference>
<dbReference type="AlphaFoldDB" id="A0AAW2Z7F2"/>
<evidence type="ECO:0000313" key="4">
    <source>
        <dbReference type="Proteomes" id="UP001431209"/>
    </source>
</evidence>
<feature type="compositionally biased region" description="Polar residues" evidence="1">
    <location>
        <begin position="8"/>
        <end position="20"/>
    </location>
</feature>
<proteinExistence type="predicted"/>
<dbReference type="EMBL" id="JAOPGA020001160">
    <property type="protein sequence ID" value="KAL0485732.1"/>
    <property type="molecule type" value="Genomic_DNA"/>
</dbReference>
<name>A0AAW2Z7F2_9EUKA</name>
<evidence type="ECO:0000313" key="3">
    <source>
        <dbReference type="EMBL" id="KAL0485732.1"/>
    </source>
</evidence>
<feature type="transmembrane region" description="Helical" evidence="2">
    <location>
        <begin position="81"/>
        <end position="110"/>
    </location>
</feature>
<comment type="caution">
    <text evidence="3">The sequence shown here is derived from an EMBL/GenBank/DDBJ whole genome shotgun (WGS) entry which is preliminary data.</text>
</comment>
<keyword evidence="2" id="KW-1133">Transmembrane helix</keyword>
<feature type="transmembrane region" description="Helical" evidence="2">
    <location>
        <begin position="153"/>
        <end position="172"/>
    </location>
</feature>
<keyword evidence="2" id="KW-0472">Membrane</keyword>
<protein>
    <submittedName>
        <fullName evidence="3">Chs</fullName>
    </submittedName>
</protein>
<feature type="region of interest" description="Disordered" evidence="1">
    <location>
        <begin position="1"/>
        <end position="21"/>
    </location>
</feature>
<organism evidence="3 4">
    <name type="scientific">Acrasis kona</name>
    <dbReference type="NCBI Taxonomy" id="1008807"/>
    <lineage>
        <taxon>Eukaryota</taxon>
        <taxon>Discoba</taxon>
        <taxon>Heterolobosea</taxon>
        <taxon>Tetramitia</taxon>
        <taxon>Eutetramitia</taxon>
        <taxon>Acrasidae</taxon>
        <taxon>Acrasis</taxon>
    </lineage>
</organism>
<keyword evidence="4" id="KW-1185">Reference proteome</keyword>
<feature type="transmembrane region" description="Helical" evidence="2">
    <location>
        <begin position="122"/>
        <end position="141"/>
    </location>
</feature>
<dbReference type="Proteomes" id="UP001431209">
    <property type="component" value="Unassembled WGS sequence"/>
</dbReference>
<evidence type="ECO:0000256" key="2">
    <source>
        <dbReference type="SAM" id="Phobius"/>
    </source>
</evidence>
<feature type="transmembrane region" description="Helical" evidence="2">
    <location>
        <begin position="37"/>
        <end position="61"/>
    </location>
</feature>